<feature type="transmembrane region" description="Helical" evidence="1">
    <location>
        <begin position="273"/>
        <end position="293"/>
    </location>
</feature>
<organism evidence="3 4">
    <name type="scientific">Tannerella forsythia</name>
    <name type="common">Bacteroides forsythus</name>
    <dbReference type="NCBI Taxonomy" id="28112"/>
    <lineage>
        <taxon>Bacteria</taxon>
        <taxon>Pseudomonadati</taxon>
        <taxon>Bacteroidota</taxon>
        <taxon>Bacteroidia</taxon>
        <taxon>Bacteroidales</taxon>
        <taxon>Tannerellaceae</taxon>
        <taxon>Tannerella</taxon>
    </lineage>
</organism>
<dbReference type="Proteomes" id="UP000182057">
    <property type="component" value="Unassembled WGS sequence"/>
</dbReference>
<protein>
    <submittedName>
        <fullName evidence="3">Spore maturation protein A</fullName>
    </submittedName>
</protein>
<keyword evidence="1" id="KW-1133">Transmembrane helix</keyword>
<dbReference type="OrthoDB" id="9805623at2"/>
<dbReference type="InterPro" id="IPR052549">
    <property type="entry name" value="SpmB"/>
</dbReference>
<feature type="domain" description="Nucleoside transporter/FeoB GTPase Gate" evidence="2">
    <location>
        <begin position="277"/>
        <end position="379"/>
    </location>
</feature>
<evidence type="ECO:0000259" key="2">
    <source>
        <dbReference type="Pfam" id="PF07670"/>
    </source>
</evidence>
<dbReference type="GO" id="GO:0005886">
    <property type="term" value="C:plasma membrane"/>
    <property type="evidence" value="ECO:0007669"/>
    <property type="project" value="TreeGrafter"/>
</dbReference>
<dbReference type="InterPro" id="IPR011415">
    <property type="entry name" value="SpmA_SpmB"/>
</dbReference>
<dbReference type="PANTHER" id="PTHR35793:SF2">
    <property type="entry name" value="INNER MEMBRANE PROTEIN YJIG"/>
    <property type="match status" value="1"/>
</dbReference>
<dbReference type="Pfam" id="PF07670">
    <property type="entry name" value="Gate"/>
    <property type="match status" value="2"/>
</dbReference>
<feature type="transmembrane region" description="Helical" evidence="1">
    <location>
        <begin position="206"/>
        <end position="226"/>
    </location>
</feature>
<feature type="transmembrane region" description="Helical" evidence="1">
    <location>
        <begin position="232"/>
        <end position="252"/>
    </location>
</feature>
<sequence>MALNYIWIGFILVAFVVALCKLIFLQDTDVFTQIISSTFDSARMGFDVSIGLTGILSLWLGLMKIGEKAGLIHAFARIASPVFGKLFPEIPKDHPAAGSIFMNISANMLGLDNAATPIGLRAMQQLQELNPKKDTASNAMIMFLNINASGLTVIPITIMMYRAQYGAANPSDIFLPILLTTFVSTLVAIIAVGIVQKINLFQRNLLLFFLGAFTFIGSLVWFFRSLPQEKVSLYSTLFANALLFSIICGFIICGVRKKLNVYDTFIEGAKEGFLTAVKIIPYLVAILVAIGVFRASGAMDYLVEGLRWCVTSAGLDATFVGGVPTMLMKPLSGSGARGMMLDAMGTYGADSFVGRLACVAQGSTDTVFYVAAVYYGSVAIHNTRHTISCALLADLAGALTAIAMTYLFFSV</sequence>
<feature type="domain" description="Nucleoside transporter/FeoB GTPase Gate" evidence="2">
    <location>
        <begin position="51"/>
        <end position="160"/>
    </location>
</feature>
<evidence type="ECO:0000313" key="3">
    <source>
        <dbReference type="EMBL" id="SCQ20023.1"/>
    </source>
</evidence>
<dbReference type="RefSeq" id="WP_074449634.1">
    <property type="nucleotide sequence ID" value="NZ_FMMM01000031.1"/>
</dbReference>
<feature type="transmembrane region" description="Helical" evidence="1">
    <location>
        <begin position="5"/>
        <end position="24"/>
    </location>
</feature>
<feature type="transmembrane region" description="Helical" evidence="1">
    <location>
        <begin position="173"/>
        <end position="194"/>
    </location>
</feature>
<dbReference type="PANTHER" id="PTHR35793">
    <property type="entry name" value="INNER MEMBRANE PROTEIN YJIG"/>
    <property type="match status" value="1"/>
</dbReference>
<proteinExistence type="predicted"/>
<dbReference type="AlphaFoldDB" id="A0A1D3UIT9"/>
<dbReference type="InterPro" id="IPR011642">
    <property type="entry name" value="Gate_dom"/>
</dbReference>
<dbReference type="PIRSF" id="PIRSF036542">
    <property type="entry name" value="SpmA_SpmB"/>
    <property type="match status" value="1"/>
</dbReference>
<gene>
    <name evidence="3" type="primary">spmA</name>
    <name evidence="3" type="ORF">TFUB20_00903</name>
</gene>
<keyword evidence="1" id="KW-0812">Transmembrane</keyword>
<evidence type="ECO:0000256" key="1">
    <source>
        <dbReference type="SAM" id="Phobius"/>
    </source>
</evidence>
<reference evidence="3 4" key="1">
    <citation type="submission" date="2016-09" db="EMBL/GenBank/DDBJ databases">
        <authorList>
            <person name="Capua I."/>
            <person name="De Benedictis P."/>
            <person name="Joannis T."/>
            <person name="Lombin L.H."/>
            <person name="Cattoli G."/>
        </authorList>
    </citation>
    <scope>NUCLEOTIDE SEQUENCE [LARGE SCALE GENOMIC DNA]</scope>
    <source>
        <strain evidence="3 4">UB20</strain>
    </source>
</reference>
<dbReference type="EMBL" id="FMMM01000031">
    <property type="protein sequence ID" value="SCQ20023.1"/>
    <property type="molecule type" value="Genomic_DNA"/>
</dbReference>
<keyword evidence="1" id="KW-0472">Membrane</keyword>
<feature type="transmembrane region" description="Helical" evidence="1">
    <location>
        <begin position="389"/>
        <end position="409"/>
    </location>
</feature>
<name>A0A1D3UIT9_TANFO</name>
<accession>A0A1D3UIT9</accession>
<feature type="transmembrane region" description="Helical" evidence="1">
    <location>
        <begin position="44"/>
        <end position="62"/>
    </location>
</feature>
<evidence type="ECO:0000313" key="4">
    <source>
        <dbReference type="Proteomes" id="UP000182057"/>
    </source>
</evidence>
<feature type="transmembrane region" description="Helical" evidence="1">
    <location>
        <begin position="139"/>
        <end position="161"/>
    </location>
</feature>